<gene>
    <name evidence="2" type="ORF">K1Y79_11140</name>
</gene>
<dbReference type="RefSeq" id="WP_220250092.1">
    <property type="nucleotide sequence ID" value="NZ_JAICCF010000002.1"/>
</dbReference>
<evidence type="ECO:0000256" key="1">
    <source>
        <dbReference type="SAM" id="Phobius"/>
    </source>
</evidence>
<feature type="transmembrane region" description="Helical" evidence="1">
    <location>
        <begin position="6"/>
        <end position="25"/>
    </location>
</feature>
<name>A0ABS7GC31_9BACT</name>
<comment type="caution">
    <text evidence="2">The sequence shown here is derived from an EMBL/GenBank/DDBJ whole genome shotgun (WGS) entry which is preliminary data.</text>
</comment>
<keyword evidence="1" id="KW-0812">Transmembrane</keyword>
<keyword evidence="3" id="KW-1185">Reference proteome</keyword>
<organism evidence="2 3">
    <name type="scientific">Chitinophaga rhizophila</name>
    <dbReference type="NCBI Taxonomy" id="2866212"/>
    <lineage>
        <taxon>Bacteria</taxon>
        <taxon>Pseudomonadati</taxon>
        <taxon>Bacteroidota</taxon>
        <taxon>Chitinophagia</taxon>
        <taxon>Chitinophagales</taxon>
        <taxon>Chitinophagaceae</taxon>
        <taxon>Chitinophaga</taxon>
    </lineage>
</organism>
<dbReference type="EMBL" id="JAICCF010000002">
    <property type="protein sequence ID" value="MBW8684886.1"/>
    <property type="molecule type" value="Genomic_DNA"/>
</dbReference>
<proteinExistence type="predicted"/>
<sequence length="177" mass="19617">MDFSNRTFLFILLGAGGLFILYTMVKDMIRKPKDATPAPAADPAKAAVDKAVLPLQLQAYERLVLLVERINLQNLISRIFQPGLSAVDMHVGLVQTIKAEFEHNIAQQIYVSPTAWEAVKTLKEQSITLVNQVASQLPPDATAMDLNKQILEIFLQAETSPSELTSQILNAEAKRLF</sequence>
<evidence type="ECO:0000313" key="2">
    <source>
        <dbReference type="EMBL" id="MBW8684886.1"/>
    </source>
</evidence>
<dbReference type="Pfam" id="PF25589">
    <property type="entry name" value="DUF7935"/>
    <property type="match status" value="1"/>
</dbReference>
<keyword evidence="1" id="KW-0472">Membrane</keyword>
<dbReference type="InterPro" id="IPR057695">
    <property type="entry name" value="DUF7935"/>
</dbReference>
<accession>A0ABS7GC31</accession>
<reference evidence="2 3" key="1">
    <citation type="submission" date="2021-08" db="EMBL/GenBank/DDBJ databases">
        <title>The genome sequence of Chitinophaga sp. B61.</title>
        <authorList>
            <person name="Zhang X."/>
        </authorList>
    </citation>
    <scope>NUCLEOTIDE SEQUENCE [LARGE SCALE GENOMIC DNA]</scope>
    <source>
        <strain evidence="2 3">B61</strain>
    </source>
</reference>
<keyword evidence="1" id="KW-1133">Transmembrane helix</keyword>
<protein>
    <submittedName>
        <fullName evidence="2">Uncharacterized protein</fullName>
    </submittedName>
</protein>
<evidence type="ECO:0000313" key="3">
    <source>
        <dbReference type="Proteomes" id="UP000812961"/>
    </source>
</evidence>
<dbReference type="Proteomes" id="UP000812961">
    <property type="component" value="Unassembled WGS sequence"/>
</dbReference>